<keyword evidence="1" id="KW-0472">Membrane</keyword>
<dbReference type="NCBIfam" id="TIGR04436">
    <property type="entry name" value="SpoChoClust_3"/>
    <property type="match status" value="1"/>
</dbReference>
<keyword evidence="1" id="KW-0812">Transmembrane</keyword>
<dbReference type="GO" id="GO:0016706">
    <property type="term" value="F:2-oxoglutarate-dependent dioxygenase activity"/>
    <property type="evidence" value="ECO:0007669"/>
    <property type="project" value="UniProtKB-ARBA"/>
</dbReference>
<dbReference type="OrthoDB" id="338949at2"/>
<keyword evidence="1" id="KW-1133">Transmembrane helix</keyword>
<name>K9UFD0_CHAP6</name>
<gene>
    <name evidence="2" type="ORF">Cha6605_2269</name>
</gene>
<sequence length="310" mass="35374">MRAADRDRIVKILNVADLTSEYVKYGCVRIPKLLDDDTVRLLAQESQKLLVGESEQLSLAINFFERKEWQTLLWTTPQNVTILYDILGQSPQLDAALESILAHPIIDRLLLDVLGTDYKMWLLQIRRANPGSDCLRIHQDRPGETCLQILLDDIPSPAGSTVLLPGSDVWPRIINSMPFIDPKYLAPWLRSLTGKKGDAWLFTRTVWHGRLQADSRRSQTVLMLSFLPCCANQNIVLPPPNILEQLGPKLQAAFHNKIDLSDSHLAATPELQKLLVANPRFKWWSPWQLAIGLSYFFSLALSVWRFCKRR</sequence>
<dbReference type="Gene3D" id="2.60.120.620">
    <property type="entry name" value="q2cbj1_9rhob like domain"/>
    <property type="match status" value="1"/>
</dbReference>
<protein>
    <submittedName>
        <fullName evidence="2">Protein involved in biosynthesis of mitomycin antibiotics/polyketide fumonisin</fullName>
    </submittedName>
</protein>
<proteinExistence type="predicted"/>
<dbReference type="STRING" id="1173020.Cha6605_2269"/>
<feature type="transmembrane region" description="Helical" evidence="1">
    <location>
        <begin position="287"/>
        <end position="307"/>
    </location>
</feature>
<dbReference type="Proteomes" id="UP000010366">
    <property type="component" value="Chromosome"/>
</dbReference>
<reference evidence="2 3" key="1">
    <citation type="submission" date="2012-05" db="EMBL/GenBank/DDBJ databases">
        <title>Finished chromosome of genome of Chamaesiphon sp. PCC 6605.</title>
        <authorList>
            <consortium name="US DOE Joint Genome Institute"/>
            <person name="Gugger M."/>
            <person name="Coursin T."/>
            <person name="Rippka R."/>
            <person name="Tandeau De Marsac N."/>
            <person name="Huntemann M."/>
            <person name="Wei C.-L."/>
            <person name="Han J."/>
            <person name="Detter J.C."/>
            <person name="Han C."/>
            <person name="Tapia R."/>
            <person name="Chen A."/>
            <person name="Kyrpides N."/>
            <person name="Mavromatis K."/>
            <person name="Markowitz V."/>
            <person name="Szeto E."/>
            <person name="Ivanova N."/>
            <person name="Pagani I."/>
            <person name="Pati A."/>
            <person name="Goodwin L."/>
            <person name="Nordberg H.P."/>
            <person name="Cantor M.N."/>
            <person name="Hua S.X."/>
            <person name="Woyke T."/>
            <person name="Kerfeld C.A."/>
        </authorList>
    </citation>
    <scope>NUCLEOTIDE SEQUENCE [LARGE SCALE GENOMIC DNA]</scope>
    <source>
        <strain evidence="3">ATCC 27169 / PCC 6605</strain>
    </source>
</reference>
<evidence type="ECO:0000313" key="2">
    <source>
        <dbReference type="EMBL" id="AFY93348.1"/>
    </source>
</evidence>
<dbReference type="AlphaFoldDB" id="K9UFD0"/>
<dbReference type="HOGENOM" id="CLU_896288_0_0_3"/>
<dbReference type="SUPFAM" id="SSF51197">
    <property type="entry name" value="Clavaminate synthase-like"/>
    <property type="match status" value="1"/>
</dbReference>
<dbReference type="RefSeq" id="WP_015159499.1">
    <property type="nucleotide sequence ID" value="NC_019697.1"/>
</dbReference>
<organism evidence="2 3">
    <name type="scientific">Chamaesiphon minutus (strain ATCC 27169 / PCC 6605)</name>
    <dbReference type="NCBI Taxonomy" id="1173020"/>
    <lineage>
        <taxon>Bacteria</taxon>
        <taxon>Bacillati</taxon>
        <taxon>Cyanobacteriota</taxon>
        <taxon>Cyanophyceae</taxon>
        <taxon>Gomontiellales</taxon>
        <taxon>Chamaesiphonaceae</taxon>
        <taxon>Chamaesiphon</taxon>
    </lineage>
</organism>
<keyword evidence="3" id="KW-1185">Reference proteome</keyword>
<dbReference type="EMBL" id="CP003600">
    <property type="protein sequence ID" value="AFY93348.1"/>
    <property type="molecule type" value="Genomic_DNA"/>
</dbReference>
<dbReference type="InterPro" id="IPR030975">
    <property type="entry name" value="SpoChoClust_3"/>
</dbReference>
<dbReference type="InterPro" id="IPR008775">
    <property type="entry name" value="Phytyl_CoA_dOase-like"/>
</dbReference>
<evidence type="ECO:0000313" key="3">
    <source>
        <dbReference type="Proteomes" id="UP000010366"/>
    </source>
</evidence>
<dbReference type="eggNOG" id="COG5285">
    <property type="taxonomic scope" value="Bacteria"/>
</dbReference>
<evidence type="ECO:0000256" key="1">
    <source>
        <dbReference type="SAM" id="Phobius"/>
    </source>
</evidence>
<dbReference type="Pfam" id="PF05721">
    <property type="entry name" value="PhyH"/>
    <property type="match status" value="1"/>
</dbReference>
<dbReference type="KEGG" id="cmp:Cha6605_2269"/>
<accession>K9UFD0</accession>